<dbReference type="Pfam" id="PF00403">
    <property type="entry name" value="HMA"/>
    <property type="match status" value="1"/>
</dbReference>
<evidence type="ECO:0000256" key="4">
    <source>
        <dbReference type="ARBA" id="ARBA00022723"/>
    </source>
</evidence>
<dbReference type="PRINTS" id="PR00119">
    <property type="entry name" value="CATATPASE"/>
</dbReference>
<dbReference type="SUPFAM" id="SSF81665">
    <property type="entry name" value="Calcium ATPase, transmembrane domain M"/>
    <property type="match status" value="1"/>
</dbReference>
<evidence type="ECO:0000256" key="9">
    <source>
        <dbReference type="ARBA" id="ARBA00023136"/>
    </source>
</evidence>
<feature type="domain" description="HMA" evidence="11">
    <location>
        <begin position="3"/>
        <end position="69"/>
    </location>
</feature>
<comment type="caution">
    <text evidence="12">The sequence shown here is derived from an EMBL/GenBank/DDBJ whole genome shotgun (WGS) entry which is preliminary data.</text>
</comment>
<dbReference type="GO" id="GO:0055070">
    <property type="term" value="P:copper ion homeostasis"/>
    <property type="evidence" value="ECO:0007669"/>
    <property type="project" value="TreeGrafter"/>
</dbReference>
<dbReference type="Pfam" id="PF00122">
    <property type="entry name" value="E1-E2_ATPase"/>
    <property type="match status" value="1"/>
</dbReference>
<feature type="transmembrane region" description="Helical" evidence="10">
    <location>
        <begin position="90"/>
        <end position="110"/>
    </location>
</feature>
<dbReference type="STRING" id="1121352.GCA_000620925_01926"/>
<dbReference type="InterPro" id="IPR044492">
    <property type="entry name" value="P_typ_ATPase_HD_dom"/>
</dbReference>
<dbReference type="InterPro" id="IPR017969">
    <property type="entry name" value="Heavy-metal-associated_CS"/>
</dbReference>
<dbReference type="Gene3D" id="2.70.150.10">
    <property type="entry name" value="Calcium-transporting ATPase, cytoplasmic transduction domain A"/>
    <property type="match status" value="1"/>
</dbReference>
<dbReference type="InterPro" id="IPR023298">
    <property type="entry name" value="ATPase_P-typ_TM_dom_sf"/>
</dbReference>
<dbReference type="GO" id="GO:0005886">
    <property type="term" value="C:plasma membrane"/>
    <property type="evidence" value="ECO:0007669"/>
    <property type="project" value="UniProtKB-SubCell"/>
</dbReference>
<dbReference type="Pfam" id="PF00702">
    <property type="entry name" value="Hydrolase"/>
    <property type="match status" value="1"/>
</dbReference>
<dbReference type="Gene3D" id="3.40.1110.10">
    <property type="entry name" value="Calcium-transporting ATPase, cytoplasmic domain N"/>
    <property type="match status" value="1"/>
</dbReference>
<keyword evidence="13" id="KW-1185">Reference proteome</keyword>
<keyword evidence="8 10" id="KW-1133">Transmembrane helix</keyword>
<dbReference type="PROSITE" id="PS50846">
    <property type="entry name" value="HMA_2"/>
    <property type="match status" value="1"/>
</dbReference>
<dbReference type="PANTHER" id="PTHR43520:SF8">
    <property type="entry name" value="P-TYPE CU(+) TRANSPORTER"/>
    <property type="match status" value="1"/>
</dbReference>
<dbReference type="GO" id="GO:0012505">
    <property type="term" value="C:endomembrane system"/>
    <property type="evidence" value="ECO:0007669"/>
    <property type="project" value="UniProtKB-SubCell"/>
</dbReference>
<dbReference type="InterPro" id="IPR023214">
    <property type="entry name" value="HAD_sf"/>
</dbReference>
<dbReference type="NCBIfam" id="TIGR01525">
    <property type="entry name" value="ATPase-IB_hvy"/>
    <property type="match status" value="1"/>
</dbReference>
<evidence type="ECO:0000256" key="10">
    <source>
        <dbReference type="RuleBase" id="RU362081"/>
    </source>
</evidence>
<evidence type="ECO:0000256" key="6">
    <source>
        <dbReference type="ARBA" id="ARBA00022840"/>
    </source>
</evidence>
<evidence type="ECO:0000256" key="8">
    <source>
        <dbReference type="ARBA" id="ARBA00022989"/>
    </source>
</evidence>
<dbReference type="NCBIfam" id="TIGR01511">
    <property type="entry name" value="ATPase-IB1_Cu"/>
    <property type="match status" value="1"/>
</dbReference>
<organism evidence="12 13">
    <name type="scientific">Conchiformibius steedae</name>
    <dbReference type="NCBI Taxonomy" id="153493"/>
    <lineage>
        <taxon>Bacteria</taxon>
        <taxon>Pseudomonadati</taxon>
        <taxon>Pseudomonadota</taxon>
        <taxon>Betaproteobacteria</taxon>
        <taxon>Neisseriales</taxon>
        <taxon>Neisseriaceae</taxon>
        <taxon>Conchiformibius</taxon>
    </lineage>
</organism>
<comment type="similarity">
    <text evidence="2 10">Belongs to the cation transport ATPase (P-type) (TC 3.A.3) family. Type IB subfamily.</text>
</comment>
<dbReference type="InterPro" id="IPR027256">
    <property type="entry name" value="P-typ_ATPase_IB"/>
</dbReference>
<keyword evidence="3 10" id="KW-0812">Transmembrane</keyword>
<keyword evidence="12" id="KW-0378">Hydrolase</keyword>
<proteinExistence type="inferred from homology"/>
<dbReference type="InterPro" id="IPR036163">
    <property type="entry name" value="HMA_dom_sf"/>
</dbReference>
<feature type="transmembrane region" description="Helical" evidence="10">
    <location>
        <begin position="116"/>
        <end position="135"/>
    </location>
</feature>
<dbReference type="PANTHER" id="PTHR43520">
    <property type="entry name" value="ATP7, ISOFORM B"/>
    <property type="match status" value="1"/>
</dbReference>
<dbReference type="OrthoDB" id="8552908at2"/>
<dbReference type="SUPFAM" id="SSF55008">
    <property type="entry name" value="HMA, heavy metal-associated domain"/>
    <property type="match status" value="1"/>
</dbReference>
<dbReference type="GO" id="GO:0043682">
    <property type="term" value="F:P-type divalent copper transporter activity"/>
    <property type="evidence" value="ECO:0007669"/>
    <property type="project" value="TreeGrafter"/>
</dbReference>
<sequence length="717" mass="74543">MMERLRLRIDGMSCQSCAARVEKVLNAHPAVSRAEVSFATEEARIDFDAAATDAAQLAEVVERAGFSAHAVQGTTAPLPAPAPPDWRLKLLLVLMATFVPGMVGMLFGSHALMPPLWWQIAAATLVQAWLAQPFYRRAWAALRGGSANMDVLVAAGTFAAYLYSLVSAAQGAGTHGVYFETGVMVLALVSLGKYWEERMKRESLNGLALLVKLVPKTVQAQRNGKWVEIEVAQIGVGEHLRGIHGGRIAADGTVLSGEAWADESHLTGESRPVAKRAGDKVLAGAVLHGSLEYRADKLGEDTLLGDMMRALAEAQSGKAPAAALADRVAAVFVPLVATVALLTFAGNLMAGVAAGTAVMRGVAVLVVACPCALGLATPAAVMAGMAAAVRHGVWFKHPAALESAAAADTAVFDKTGTLTEGRPDIIAVHTAADTDEPRLLQAAAALERHSLHPFAAAIVRRAHQLGDIPAAAAVRTEAGQGISGTVTGMGEVRVGSPEFCGLTTMPDNETWWEAGIAAVAINGKPAGAFAFADTLKPDSRAAVARLQNMGIATLMLSGDRPAAVARSAAEAGIARAQGGMSPRDKTDTVTQLVQSGKHIAMIGDGINDAPALAAAHIGFAPYGSSAAAEHTAQAVLMRPSLMRLADAFAVARATRRTIRQNLFFAFAYNVLAIPLAATGTLSPTVAGMAMALSSVSVLTNSLRLHRFGQKSLSTPSD</sequence>
<feature type="transmembrane region" description="Helical" evidence="10">
    <location>
        <begin position="328"/>
        <end position="350"/>
    </location>
</feature>
<keyword evidence="10" id="KW-1003">Cell membrane</keyword>
<comment type="subcellular location">
    <subcellularLocation>
        <location evidence="10">Cell membrane</location>
    </subcellularLocation>
    <subcellularLocation>
        <location evidence="1">Endomembrane system</location>
        <topology evidence="1">Multi-pass membrane protein</topology>
    </subcellularLocation>
</comment>
<dbReference type="InterPro" id="IPR059000">
    <property type="entry name" value="ATPase_P-type_domA"/>
</dbReference>
<protein>
    <submittedName>
        <fullName evidence="12">Cadmium-translocating P-type ATPase</fullName>
        <ecNumber evidence="12">3.6.3.3</ecNumber>
    </submittedName>
</protein>
<dbReference type="InterPro" id="IPR018303">
    <property type="entry name" value="ATPase_P-typ_P_site"/>
</dbReference>
<dbReference type="Gene3D" id="3.30.70.100">
    <property type="match status" value="1"/>
</dbReference>
<dbReference type="NCBIfam" id="TIGR01494">
    <property type="entry name" value="ATPase_P-type"/>
    <property type="match status" value="1"/>
</dbReference>
<dbReference type="GO" id="GO:0016887">
    <property type="term" value="F:ATP hydrolysis activity"/>
    <property type="evidence" value="ECO:0007669"/>
    <property type="project" value="InterPro"/>
</dbReference>
<feature type="transmembrane region" description="Helical" evidence="10">
    <location>
        <begin position="662"/>
        <end position="679"/>
    </location>
</feature>
<dbReference type="SUPFAM" id="SSF56784">
    <property type="entry name" value="HAD-like"/>
    <property type="match status" value="1"/>
</dbReference>
<evidence type="ECO:0000256" key="5">
    <source>
        <dbReference type="ARBA" id="ARBA00022741"/>
    </source>
</evidence>
<keyword evidence="4 10" id="KW-0479">Metal-binding</keyword>
<dbReference type="FunFam" id="3.30.70.100:FF:000005">
    <property type="entry name" value="Copper-exporting P-type ATPase A"/>
    <property type="match status" value="1"/>
</dbReference>
<accession>A0A3P2A2R4</accession>
<reference evidence="12 13" key="1">
    <citation type="submission" date="2018-11" db="EMBL/GenBank/DDBJ databases">
        <title>Genomes From Bacteria Associated with the Canine Oral Cavity: a Test Case for Automated Genome-Based Taxonomic Assignment.</title>
        <authorList>
            <person name="Coil D.A."/>
            <person name="Jospin G."/>
            <person name="Darling A.E."/>
            <person name="Wallis C."/>
            <person name="Davis I.J."/>
            <person name="Harris S."/>
            <person name="Eisen J.A."/>
            <person name="Holcombe L.J."/>
            <person name="O'Flynn C."/>
        </authorList>
    </citation>
    <scope>NUCLEOTIDE SEQUENCE [LARGE SCALE GENOMIC DNA]</scope>
    <source>
        <strain evidence="12 13">COT-280</strain>
    </source>
</reference>
<dbReference type="InterPro" id="IPR006121">
    <property type="entry name" value="HMA_dom"/>
</dbReference>
<dbReference type="GO" id="GO:0005507">
    <property type="term" value="F:copper ion binding"/>
    <property type="evidence" value="ECO:0007669"/>
    <property type="project" value="TreeGrafter"/>
</dbReference>
<feature type="transmembrane region" description="Helical" evidence="10">
    <location>
        <begin position="147"/>
        <end position="165"/>
    </location>
</feature>
<dbReference type="CDD" id="cd00371">
    <property type="entry name" value="HMA"/>
    <property type="match status" value="1"/>
</dbReference>
<dbReference type="SFLD" id="SFLDF00027">
    <property type="entry name" value="p-type_atpase"/>
    <property type="match status" value="1"/>
</dbReference>
<evidence type="ECO:0000256" key="7">
    <source>
        <dbReference type="ARBA" id="ARBA00022967"/>
    </source>
</evidence>
<dbReference type="PROSITE" id="PS00154">
    <property type="entry name" value="ATPASE_E1_E2"/>
    <property type="match status" value="1"/>
</dbReference>
<evidence type="ECO:0000256" key="2">
    <source>
        <dbReference type="ARBA" id="ARBA00006024"/>
    </source>
</evidence>
<dbReference type="InterPro" id="IPR023299">
    <property type="entry name" value="ATPase_P-typ_cyto_dom_N"/>
</dbReference>
<evidence type="ECO:0000313" key="13">
    <source>
        <dbReference type="Proteomes" id="UP000269923"/>
    </source>
</evidence>
<dbReference type="InterPro" id="IPR036412">
    <property type="entry name" value="HAD-like_sf"/>
</dbReference>
<dbReference type="AlphaFoldDB" id="A0A3P2A2R4"/>
<feature type="transmembrane region" description="Helical" evidence="10">
    <location>
        <begin position="177"/>
        <end position="195"/>
    </location>
</feature>
<dbReference type="InterPro" id="IPR001757">
    <property type="entry name" value="P_typ_ATPase"/>
</dbReference>
<dbReference type="SUPFAM" id="SSF81653">
    <property type="entry name" value="Calcium ATPase, transduction domain A"/>
    <property type="match status" value="1"/>
</dbReference>
<dbReference type="GO" id="GO:0005524">
    <property type="term" value="F:ATP binding"/>
    <property type="evidence" value="ECO:0007669"/>
    <property type="project" value="UniProtKB-UniRule"/>
</dbReference>
<keyword evidence="9 10" id="KW-0472">Membrane</keyword>
<dbReference type="InterPro" id="IPR008250">
    <property type="entry name" value="ATPase_P-typ_transduc_dom_A_sf"/>
</dbReference>
<dbReference type="Proteomes" id="UP000269923">
    <property type="component" value="Unassembled WGS sequence"/>
</dbReference>
<keyword evidence="5 10" id="KW-0547">Nucleotide-binding</keyword>
<dbReference type="EMBL" id="RQYC01000022">
    <property type="protein sequence ID" value="RRD89156.1"/>
    <property type="molecule type" value="Genomic_DNA"/>
</dbReference>
<dbReference type="NCBIfam" id="TIGR01512">
    <property type="entry name" value="ATPase-IB2_Cd"/>
    <property type="match status" value="1"/>
</dbReference>
<dbReference type="PRINTS" id="PR00943">
    <property type="entry name" value="CUATPASE"/>
</dbReference>
<evidence type="ECO:0000259" key="11">
    <source>
        <dbReference type="PROSITE" id="PS50846"/>
    </source>
</evidence>
<dbReference type="PROSITE" id="PS01047">
    <property type="entry name" value="HMA_1"/>
    <property type="match status" value="1"/>
</dbReference>
<evidence type="ECO:0000256" key="1">
    <source>
        <dbReference type="ARBA" id="ARBA00004127"/>
    </source>
</evidence>
<dbReference type="SFLD" id="SFLDG00002">
    <property type="entry name" value="C1.7:_P-type_atpase_like"/>
    <property type="match status" value="1"/>
</dbReference>
<evidence type="ECO:0000313" key="12">
    <source>
        <dbReference type="EMBL" id="RRD89156.1"/>
    </source>
</evidence>
<feature type="transmembrane region" description="Helical" evidence="10">
    <location>
        <begin position="362"/>
        <end position="389"/>
    </location>
</feature>
<name>A0A3P2A2R4_9NEIS</name>
<dbReference type="SFLD" id="SFLDS00003">
    <property type="entry name" value="Haloacid_Dehalogenase"/>
    <property type="match status" value="1"/>
</dbReference>
<dbReference type="Gene3D" id="3.40.50.1000">
    <property type="entry name" value="HAD superfamily/HAD-like"/>
    <property type="match status" value="1"/>
</dbReference>
<keyword evidence="6 10" id="KW-0067">ATP-binding</keyword>
<keyword evidence="7" id="KW-1278">Translocase</keyword>
<gene>
    <name evidence="12" type="primary">cadA</name>
    <name evidence="12" type="ORF">EII21_09915</name>
</gene>
<evidence type="ECO:0000256" key="3">
    <source>
        <dbReference type="ARBA" id="ARBA00022692"/>
    </source>
</evidence>
<dbReference type="EC" id="3.6.3.3" evidence="12"/>